<dbReference type="InterPro" id="IPR029044">
    <property type="entry name" value="Nucleotide-diphossugar_trans"/>
</dbReference>
<keyword evidence="3" id="KW-0808">Transferase</keyword>
<comment type="subcellular location">
    <subcellularLocation>
        <location evidence="1">Membrane</location>
    </subcellularLocation>
</comment>
<feature type="transmembrane region" description="Helical" evidence="8">
    <location>
        <begin position="403"/>
        <end position="425"/>
    </location>
</feature>
<dbReference type="GO" id="GO:0016757">
    <property type="term" value="F:glycosyltransferase activity"/>
    <property type="evidence" value="ECO:0007669"/>
    <property type="project" value="UniProtKB-KW"/>
</dbReference>
<dbReference type="EMBL" id="KZ678136">
    <property type="protein sequence ID" value="PSN66202.1"/>
    <property type="molecule type" value="Genomic_DNA"/>
</dbReference>
<dbReference type="CDD" id="cd06434">
    <property type="entry name" value="GT2_HAS"/>
    <property type="match status" value="1"/>
</dbReference>
<proteinExistence type="predicted"/>
<feature type="transmembrane region" description="Helical" evidence="8">
    <location>
        <begin position="32"/>
        <end position="56"/>
    </location>
</feature>
<dbReference type="AlphaFoldDB" id="A0A2T2NL94"/>
<evidence type="ECO:0000313" key="9">
    <source>
        <dbReference type="EMBL" id="PSN66202.1"/>
    </source>
</evidence>
<keyword evidence="6 8" id="KW-0472">Membrane</keyword>
<organism evidence="9 10">
    <name type="scientific">Corynespora cassiicola Philippines</name>
    <dbReference type="NCBI Taxonomy" id="1448308"/>
    <lineage>
        <taxon>Eukaryota</taxon>
        <taxon>Fungi</taxon>
        <taxon>Dikarya</taxon>
        <taxon>Ascomycota</taxon>
        <taxon>Pezizomycotina</taxon>
        <taxon>Dothideomycetes</taxon>
        <taxon>Pleosporomycetidae</taxon>
        <taxon>Pleosporales</taxon>
        <taxon>Corynesporascaceae</taxon>
        <taxon>Corynespora</taxon>
    </lineage>
</organism>
<dbReference type="OrthoDB" id="2849215at2759"/>
<evidence type="ECO:0000313" key="10">
    <source>
        <dbReference type="Proteomes" id="UP000240883"/>
    </source>
</evidence>
<evidence type="ECO:0000256" key="5">
    <source>
        <dbReference type="ARBA" id="ARBA00022989"/>
    </source>
</evidence>
<feature type="transmembrane region" description="Helical" evidence="8">
    <location>
        <begin position="337"/>
        <end position="354"/>
    </location>
</feature>
<dbReference type="InterPro" id="IPR052427">
    <property type="entry name" value="Glycosyltrans_GT2/GT47"/>
</dbReference>
<feature type="transmembrane region" description="Helical" evidence="8">
    <location>
        <begin position="366"/>
        <end position="383"/>
    </location>
</feature>
<evidence type="ECO:0000256" key="7">
    <source>
        <dbReference type="ARBA" id="ARBA00023180"/>
    </source>
</evidence>
<dbReference type="PANTHER" id="PTHR47844">
    <property type="entry name" value="SYNTHASE CPS1, PUTATIVE (AFU_ORTHOLOGUE AFUA_7G02500)-RELATED"/>
    <property type="match status" value="1"/>
</dbReference>
<dbReference type="Pfam" id="PF13641">
    <property type="entry name" value="Glyco_tranf_2_3"/>
    <property type="match status" value="1"/>
</dbReference>
<keyword evidence="5 8" id="KW-1133">Transmembrane helix</keyword>
<evidence type="ECO:0008006" key="11">
    <source>
        <dbReference type="Google" id="ProtNLM"/>
    </source>
</evidence>
<dbReference type="PANTHER" id="PTHR47844:SF1">
    <property type="entry name" value="EXOSTOSIN-LIKE 2"/>
    <property type="match status" value="1"/>
</dbReference>
<dbReference type="Proteomes" id="UP000240883">
    <property type="component" value="Unassembled WGS sequence"/>
</dbReference>
<sequence length="468" mass="54195">MAMTLKKLLLGILLVITATTWLETLLKTGPNLLFAIIFLFRYFRLIVHVFSYCYWYKPTPIPETPKWNHSDCTVIIPTVEPENPRFEECLQSLLNNKPKAIIIVTVGKAREEVCKEAIAHLHARWTSTKIIVTYNKVANKRHQILHALEQVETSIVILADDHVYWPSSNYLLHIIAPFEDPKVGSVGTEKRVRRTGKGCGLSSVFNFWGCIYLLRHNFEIAATNAIDGGVFVISARTAAHRTEILQDPAFKKAFAHERFFFKWCGPLNPDDDNFITRWGASKGWKHRVQCGEDSYIETDLGSPHKYLHQCLRWSRTTWRSNSCSLFTDRTVWRAQPWCVYAVYITSFFNFALFVDPTLIYMLSRTTFGQTPLAMALMVLWIFATKMIKLIPHFRRHPADLWLIGHYIFFAYMHSFIKLYALLTFWNCAWAGRDLDEVDAEAKDDAPSEQLIVYELNGKVPEPKYKLEK</sequence>
<evidence type="ECO:0000256" key="1">
    <source>
        <dbReference type="ARBA" id="ARBA00004370"/>
    </source>
</evidence>
<evidence type="ECO:0000256" key="8">
    <source>
        <dbReference type="SAM" id="Phobius"/>
    </source>
</evidence>
<dbReference type="GO" id="GO:0016020">
    <property type="term" value="C:membrane"/>
    <property type="evidence" value="ECO:0007669"/>
    <property type="project" value="UniProtKB-SubCell"/>
</dbReference>
<keyword evidence="2" id="KW-0328">Glycosyltransferase</keyword>
<dbReference type="SUPFAM" id="SSF53448">
    <property type="entry name" value="Nucleotide-diphospho-sugar transferases"/>
    <property type="match status" value="1"/>
</dbReference>
<evidence type="ECO:0000256" key="4">
    <source>
        <dbReference type="ARBA" id="ARBA00022692"/>
    </source>
</evidence>
<keyword evidence="7" id="KW-0325">Glycoprotein</keyword>
<evidence type="ECO:0000256" key="2">
    <source>
        <dbReference type="ARBA" id="ARBA00022676"/>
    </source>
</evidence>
<evidence type="ECO:0000256" key="3">
    <source>
        <dbReference type="ARBA" id="ARBA00022679"/>
    </source>
</evidence>
<gene>
    <name evidence="9" type="ORF">BS50DRAFT_601181</name>
</gene>
<keyword evidence="4 8" id="KW-0812">Transmembrane</keyword>
<dbReference type="Gene3D" id="3.90.550.10">
    <property type="entry name" value="Spore Coat Polysaccharide Biosynthesis Protein SpsA, Chain A"/>
    <property type="match status" value="1"/>
</dbReference>
<dbReference type="STRING" id="1448308.A0A2T2NL94"/>
<protein>
    <recommendedName>
        <fullName evidence="11">Glycosyltransferase family 2 protein</fullName>
    </recommendedName>
</protein>
<accession>A0A2T2NL94</accession>
<reference evidence="9 10" key="1">
    <citation type="journal article" date="2018" name="Front. Microbiol.">
        <title>Genome-Wide Analysis of Corynespora cassiicola Leaf Fall Disease Putative Effectors.</title>
        <authorList>
            <person name="Lopez D."/>
            <person name="Ribeiro S."/>
            <person name="Label P."/>
            <person name="Fumanal B."/>
            <person name="Venisse J.S."/>
            <person name="Kohler A."/>
            <person name="de Oliveira R.R."/>
            <person name="Labutti K."/>
            <person name="Lipzen A."/>
            <person name="Lail K."/>
            <person name="Bauer D."/>
            <person name="Ohm R.A."/>
            <person name="Barry K.W."/>
            <person name="Spatafora J."/>
            <person name="Grigoriev I.V."/>
            <person name="Martin F.M."/>
            <person name="Pujade-Renaud V."/>
        </authorList>
    </citation>
    <scope>NUCLEOTIDE SEQUENCE [LARGE SCALE GENOMIC DNA]</scope>
    <source>
        <strain evidence="9 10">Philippines</strain>
    </source>
</reference>
<evidence type="ECO:0000256" key="6">
    <source>
        <dbReference type="ARBA" id="ARBA00023136"/>
    </source>
</evidence>
<keyword evidence="10" id="KW-1185">Reference proteome</keyword>
<name>A0A2T2NL94_CORCC</name>